<evidence type="ECO:0000259" key="7">
    <source>
        <dbReference type="Pfam" id="PF04542"/>
    </source>
</evidence>
<name>A0A2W2BI78_9ACTN</name>
<dbReference type="Proteomes" id="UP000248764">
    <property type="component" value="Unassembled WGS sequence"/>
</dbReference>
<keyword evidence="9" id="KW-1185">Reference proteome</keyword>
<gene>
    <name evidence="8" type="ORF">C1I92_28310</name>
</gene>
<sequence>MSVSELVRAASRGDQLAWDRLVDAHASLVWAVVRSHRLHGGDAEDAFQSTWLRLVENLERLVQPDRLAAWLVTTARRECLRLLRRVGAELPVLDMDDHAQDAAAPDPGPVEALLAREEQVTLLRAFQRLRPRCQDLLRLTVAAADPRYTDVAAELDMPVGSVGPTRQRCLEHLRRILHDGDTTSRDTNSGGDTAGDTNDTGPAHAHPRTGRR</sequence>
<dbReference type="SUPFAM" id="SSF88659">
    <property type="entry name" value="Sigma3 and sigma4 domains of RNA polymerase sigma factors"/>
    <property type="match status" value="1"/>
</dbReference>
<dbReference type="NCBIfam" id="TIGR02937">
    <property type="entry name" value="sigma70-ECF"/>
    <property type="match status" value="1"/>
</dbReference>
<evidence type="ECO:0000256" key="6">
    <source>
        <dbReference type="SAM" id="MobiDB-lite"/>
    </source>
</evidence>
<dbReference type="Gene3D" id="1.10.1740.10">
    <property type="match status" value="1"/>
</dbReference>
<evidence type="ECO:0000313" key="9">
    <source>
        <dbReference type="Proteomes" id="UP000248764"/>
    </source>
</evidence>
<dbReference type="GO" id="GO:0016987">
    <property type="term" value="F:sigma factor activity"/>
    <property type="evidence" value="ECO:0007669"/>
    <property type="project" value="UniProtKB-KW"/>
</dbReference>
<dbReference type="SUPFAM" id="SSF88946">
    <property type="entry name" value="Sigma2 domain of RNA polymerase sigma factors"/>
    <property type="match status" value="1"/>
</dbReference>
<protein>
    <submittedName>
        <fullName evidence="8">Sigma-70 family RNA polymerase sigma factor</fullName>
    </submittedName>
</protein>
<dbReference type="AlphaFoldDB" id="A0A2W2BI78"/>
<dbReference type="PANTHER" id="PTHR43133:SF8">
    <property type="entry name" value="RNA POLYMERASE SIGMA FACTOR HI_1459-RELATED"/>
    <property type="match status" value="1"/>
</dbReference>
<keyword evidence="2" id="KW-0805">Transcription regulation</keyword>
<evidence type="ECO:0000256" key="5">
    <source>
        <dbReference type="ARBA" id="ARBA00023163"/>
    </source>
</evidence>
<dbReference type="InterPro" id="IPR007627">
    <property type="entry name" value="RNA_pol_sigma70_r2"/>
</dbReference>
<dbReference type="InterPro" id="IPR013325">
    <property type="entry name" value="RNA_pol_sigma_r2"/>
</dbReference>
<dbReference type="InterPro" id="IPR036388">
    <property type="entry name" value="WH-like_DNA-bd_sf"/>
</dbReference>
<feature type="compositionally biased region" description="Low complexity" evidence="6">
    <location>
        <begin position="186"/>
        <end position="201"/>
    </location>
</feature>
<keyword evidence="3" id="KW-0731">Sigma factor</keyword>
<evidence type="ECO:0000256" key="2">
    <source>
        <dbReference type="ARBA" id="ARBA00023015"/>
    </source>
</evidence>
<comment type="similarity">
    <text evidence="1">Belongs to the sigma-70 factor family. ECF subfamily.</text>
</comment>
<reference evidence="8 9" key="1">
    <citation type="submission" date="2018-01" db="EMBL/GenBank/DDBJ databases">
        <title>Draft genome sequence of Jiangella sp. GTF31.</title>
        <authorList>
            <person name="Sahin N."/>
            <person name="Ay H."/>
            <person name="Saygin H."/>
        </authorList>
    </citation>
    <scope>NUCLEOTIDE SEQUENCE [LARGE SCALE GENOMIC DNA]</scope>
    <source>
        <strain evidence="8 9">GTF31</strain>
    </source>
</reference>
<dbReference type="InterPro" id="IPR014284">
    <property type="entry name" value="RNA_pol_sigma-70_dom"/>
</dbReference>
<dbReference type="GO" id="GO:0003677">
    <property type="term" value="F:DNA binding"/>
    <property type="evidence" value="ECO:0007669"/>
    <property type="project" value="UniProtKB-KW"/>
</dbReference>
<feature type="region of interest" description="Disordered" evidence="6">
    <location>
        <begin position="177"/>
        <end position="212"/>
    </location>
</feature>
<proteinExistence type="inferred from homology"/>
<evidence type="ECO:0000256" key="4">
    <source>
        <dbReference type="ARBA" id="ARBA00023125"/>
    </source>
</evidence>
<dbReference type="InterPro" id="IPR039425">
    <property type="entry name" value="RNA_pol_sigma-70-like"/>
</dbReference>
<organism evidence="8 9">
    <name type="scientific">Jiangella anatolica</name>
    <dbReference type="NCBI Taxonomy" id="2670374"/>
    <lineage>
        <taxon>Bacteria</taxon>
        <taxon>Bacillati</taxon>
        <taxon>Actinomycetota</taxon>
        <taxon>Actinomycetes</taxon>
        <taxon>Jiangellales</taxon>
        <taxon>Jiangellaceae</taxon>
        <taxon>Jiangella</taxon>
    </lineage>
</organism>
<dbReference type="PANTHER" id="PTHR43133">
    <property type="entry name" value="RNA POLYMERASE ECF-TYPE SIGMA FACTO"/>
    <property type="match status" value="1"/>
</dbReference>
<dbReference type="InterPro" id="IPR013324">
    <property type="entry name" value="RNA_pol_sigma_r3/r4-like"/>
</dbReference>
<comment type="caution">
    <text evidence="8">The sequence shown here is derived from an EMBL/GenBank/DDBJ whole genome shotgun (WGS) entry which is preliminary data.</text>
</comment>
<evidence type="ECO:0000313" key="8">
    <source>
        <dbReference type="EMBL" id="PZF80014.1"/>
    </source>
</evidence>
<dbReference type="Gene3D" id="1.10.10.10">
    <property type="entry name" value="Winged helix-like DNA-binding domain superfamily/Winged helix DNA-binding domain"/>
    <property type="match status" value="1"/>
</dbReference>
<dbReference type="GO" id="GO:0006352">
    <property type="term" value="P:DNA-templated transcription initiation"/>
    <property type="evidence" value="ECO:0007669"/>
    <property type="project" value="InterPro"/>
</dbReference>
<evidence type="ECO:0000256" key="1">
    <source>
        <dbReference type="ARBA" id="ARBA00010641"/>
    </source>
</evidence>
<keyword evidence="4" id="KW-0238">DNA-binding</keyword>
<keyword evidence="5" id="KW-0804">Transcription</keyword>
<dbReference type="Pfam" id="PF04542">
    <property type="entry name" value="Sigma70_r2"/>
    <property type="match status" value="1"/>
</dbReference>
<evidence type="ECO:0000256" key="3">
    <source>
        <dbReference type="ARBA" id="ARBA00023082"/>
    </source>
</evidence>
<dbReference type="EMBL" id="POTW01000105">
    <property type="protein sequence ID" value="PZF80014.1"/>
    <property type="molecule type" value="Genomic_DNA"/>
</dbReference>
<accession>A0A2W2BI78</accession>
<feature type="domain" description="RNA polymerase sigma-70 region 2" evidence="7">
    <location>
        <begin position="21"/>
        <end position="85"/>
    </location>
</feature>